<reference evidence="1 2" key="1">
    <citation type="submission" date="2017-03" db="EMBL/GenBank/DDBJ databases">
        <title>Rapid Whole Genome Sequencing of Comamonas kerstersii Causing Continuous ambulatory Peritoneal Dialysis-Associated Peritonitis.</title>
        <authorList>
            <person name="Zheng B."/>
        </authorList>
    </citation>
    <scope>NUCLEOTIDE SEQUENCE [LARGE SCALE GENOMIC DNA]</scope>
    <source>
        <strain evidence="1 2">8943</strain>
    </source>
</reference>
<proteinExistence type="predicted"/>
<dbReference type="Pfam" id="PF14334">
    <property type="entry name" value="DUF4390"/>
    <property type="match status" value="1"/>
</dbReference>
<organism evidence="1 2">
    <name type="scientific">Comamonas kerstersii</name>
    <dbReference type="NCBI Taxonomy" id="225992"/>
    <lineage>
        <taxon>Bacteria</taxon>
        <taxon>Pseudomonadati</taxon>
        <taxon>Pseudomonadota</taxon>
        <taxon>Betaproteobacteria</taxon>
        <taxon>Burkholderiales</taxon>
        <taxon>Comamonadaceae</taxon>
        <taxon>Comamonas</taxon>
    </lineage>
</organism>
<gene>
    <name evidence="1" type="ORF">B5M06_04610</name>
</gene>
<dbReference type="Proteomes" id="UP000242792">
    <property type="component" value="Chromosome"/>
</dbReference>
<dbReference type="GeneID" id="83038597"/>
<name>A0A1V0BCR7_9BURK</name>
<evidence type="ECO:0000313" key="2">
    <source>
        <dbReference type="Proteomes" id="UP000242792"/>
    </source>
</evidence>
<evidence type="ECO:0008006" key="3">
    <source>
        <dbReference type="Google" id="ProtNLM"/>
    </source>
</evidence>
<evidence type="ECO:0000313" key="1">
    <source>
        <dbReference type="EMBL" id="AQZ97651.1"/>
    </source>
</evidence>
<protein>
    <recommendedName>
        <fullName evidence="3">DUF4390 domain-containing protein</fullName>
    </recommendedName>
</protein>
<dbReference type="AlphaFoldDB" id="A0A1V0BCR7"/>
<sequence>MLQVTTTDSSTPCCKKTADAALPPHGQQRRAAAAWVLALGASALLTAQGTHAQEATSLPPLQEGDAEPSPETASVDKSLDWENLRLQRDGESLLLSARFQWSLPDLVLDALLKGIPVHFIAEAQMLRERWYWSDQQLLSAVRYMRLSYQPLIRRWRLYDGSQPFEGQGLKLALSSTFESLADAVQAMQRIVRWRIGSMSELPSDGTALLQLRFRIDLSHFPRPLQIGALGRSDWNLLVTRRETVDLEALQ</sequence>
<dbReference type="RefSeq" id="WP_080025168.1">
    <property type="nucleotide sequence ID" value="NZ_CP020121.1"/>
</dbReference>
<dbReference type="OrthoDB" id="5298153at2"/>
<dbReference type="KEGG" id="cke:B5M06_04610"/>
<dbReference type="InterPro" id="IPR025500">
    <property type="entry name" value="DUF4390"/>
</dbReference>
<dbReference type="EMBL" id="CP020121">
    <property type="protein sequence ID" value="AQZ97651.1"/>
    <property type="molecule type" value="Genomic_DNA"/>
</dbReference>
<accession>A0A1V0BCR7</accession>